<comment type="subcellular location">
    <subcellularLocation>
        <location evidence="1">Cell membrane</location>
        <topology evidence="1">Multi-pass membrane protein</topology>
    </subcellularLocation>
</comment>
<accession>A0A4R9BLT5</accession>
<organism evidence="8 9">
    <name type="scientific">Cryobacterium lactosi</name>
    <dbReference type="NCBI Taxonomy" id="1259202"/>
    <lineage>
        <taxon>Bacteria</taxon>
        <taxon>Bacillati</taxon>
        <taxon>Actinomycetota</taxon>
        <taxon>Actinomycetes</taxon>
        <taxon>Micrococcales</taxon>
        <taxon>Microbacteriaceae</taxon>
        <taxon>Cryobacterium</taxon>
    </lineage>
</organism>
<evidence type="ECO:0000256" key="6">
    <source>
        <dbReference type="SAM" id="Phobius"/>
    </source>
</evidence>
<gene>
    <name evidence="8" type="ORF">E3T61_14695</name>
</gene>
<keyword evidence="9" id="KW-1185">Reference proteome</keyword>
<feature type="transmembrane region" description="Helical" evidence="6">
    <location>
        <begin position="922"/>
        <end position="943"/>
    </location>
</feature>
<evidence type="ECO:0000313" key="8">
    <source>
        <dbReference type="EMBL" id="TFD87097.1"/>
    </source>
</evidence>
<feature type="transmembrane region" description="Helical" evidence="6">
    <location>
        <begin position="461"/>
        <end position="478"/>
    </location>
</feature>
<evidence type="ECO:0000256" key="1">
    <source>
        <dbReference type="ARBA" id="ARBA00004651"/>
    </source>
</evidence>
<dbReference type="AlphaFoldDB" id="A0A4R9BLT5"/>
<feature type="transmembrane region" description="Helical" evidence="6">
    <location>
        <begin position="348"/>
        <end position="376"/>
    </location>
</feature>
<keyword evidence="4 6" id="KW-1133">Transmembrane helix</keyword>
<feature type="transmembrane region" description="Helical" evidence="6">
    <location>
        <begin position="303"/>
        <end position="327"/>
    </location>
</feature>
<name>A0A4R9BLT5_9MICO</name>
<reference evidence="8 9" key="1">
    <citation type="submission" date="2019-03" db="EMBL/GenBank/DDBJ databases">
        <title>Genomics of glacier-inhabiting Cryobacterium strains.</title>
        <authorList>
            <person name="Liu Q."/>
            <person name="Xin Y.-H."/>
        </authorList>
    </citation>
    <scope>NUCLEOTIDE SEQUENCE [LARGE SCALE GENOMIC DNA]</scope>
    <source>
        <strain evidence="8 9">Sr59</strain>
    </source>
</reference>
<dbReference type="RefSeq" id="WP_134641580.1">
    <property type="nucleotide sequence ID" value="NZ_SOHM01000031.1"/>
</dbReference>
<keyword evidence="5 6" id="KW-0472">Membrane</keyword>
<keyword evidence="2" id="KW-1003">Cell membrane</keyword>
<dbReference type="OrthoDB" id="5101691at2"/>
<dbReference type="Pfam" id="PF02687">
    <property type="entry name" value="FtsX"/>
    <property type="match status" value="1"/>
</dbReference>
<feature type="transmembrane region" description="Helical" evidence="6">
    <location>
        <begin position="1018"/>
        <end position="1041"/>
    </location>
</feature>
<evidence type="ECO:0000259" key="7">
    <source>
        <dbReference type="Pfam" id="PF02687"/>
    </source>
</evidence>
<evidence type="ECO:0000256" key="4">
    <source>
        <dbReference type="ARBA" id="ARBA00022989"/>
    </source>
</evidence>
<protein>
    <recommendedName>
        <fullName evidence="7">ABC3 transporter permease C-terminal domain-containing protein</fullName>
    </recommendedName>
</protein>
<feature type="domain" description="ABC3 transporter permease C-terminal" evidence="7">
    <location>
        <begin position="928"/>
        <end position="1034"/>
    </location>
</feature>
<feature type="transmembrane region" description="Helical" evidence="6">
    <location>
        <begin position="974"/>
        <end position="998"/>
    </location>
</feature>
<evidence type="ECO:0000313" key="9">
    <source>
        <dbReference type="Proteomes" id="UP000298468"/>
    </source>
</evidence>
<sequence>MPRSGSLRSWLSTLAIRRWKAQSKLFALVLAVSVIAGTVLTGSLLLVRSAEEAGVRHGLASMTADRVDVNIRVLNPGSPVTDARADIDRATEQAYGAGVDWSSSGWVTSAWATTTDGVYAYLAELDDPAAAATLTEGGWPSSPEGVAMPQAAARSLGLAVGDTFTAAVGDAPVALRVDGLYEAEPESGVFWENDPLAASGNDPNFPEPDRYIFNPVHAVGPLLVARGGVDASGIRPAQLEAVEHPTFTGIDVAGLGPLQDRIDDAETGIAQGISFPDGSLFVDTEIAAALADVTAGLSATREVALIIAIILLVVAASAASAVARLLIVSRAGELDLLTARGASRLQTAGTVALDAAVVSVIIAAVSPWGGVLLHAIVVRFPPLAAVGLAPWVAPDAATWLVAAVVAVTVAGLLCLPASIPRRLRDSMPAGTIAVAAGSTVVVLSGLLVWRATATEPPPGDILLAATPAVLLIATALIGSRLASTAAHPIAALAGRSRGAVAPLVGWFASRAPGRSAGITLIALAVGASVVVLGTAATWQQAVRDTSAVAVGAPVRITPDPGATADGDAAPVIRRDTLLRKLYADTPGDAPALPVQVLGPDARARSLLDRAPVAAAGGSAITAELAGTDPDDTGPLLPPGTTGVQAQVALSAPESVEARVSMVLADRVGALTVVPLATVRPGTTAVASADGFPSVGDDNAARLVAVTMQLSDAAEFPDPVSVTLSVTGVTAVRQNGTPAEPVSVADAGEWLGSIDDELADSPLVEVSESTIQLSAEAQLGTSPTTVGAVGWNPRASVGAVIPETLADDLDVLSGARLAGFFSGATVNFTVVGDTTAVPGAATVDDLRALEAGLPSLARSTTTIVVDGRGLAHQLVQGSATGPLVDELWLAAAPAGASAPADAVVIGSADVAQRMLEAPLRAEILAATFVAAVASLLLALAGFGARAAAVSRSRRLEAAQLRAVGLSRRGMVGISAIDNLTVAAAGIVVGLAGGVATLVIVGARIASGGGATASAVVVPWHAVTLLPLGLLAVLAVISLGIAVGQRRLPLADLLRTGADG</sequence>
<comment type="caution">
    <text evidence="8">The sequence shown here is derived from an EMBL/GenBank/DDBJ whole genome shotgun (WGS) entry which is preliminary data.</text>
</comment>
<proteinExistence type="predicted"/>
<dbReference type="GO" id="GO:0005886">
    <property type="term" value="C:plasma membrane"/>
    <property type="evidence" value="ECO:0007669"/>
    <property type="project" value="UniProtKB-SubCell"/>
</dbReference>
<evidence type="ECO:0000256" key="3">
    <source>
        <dbReference type="ARBA" id="ARBA00022692"/>
    </source>
</evidence>
<dbReference type="InterPro" id="IPR003838">
    <property type="entry name" value="ABC3_permease_C"/>
</dbReference>
<feature type="transmembrane region" description="Helical" evidence="6">
    <location>
        <begin position="396"/>
        <end position="415"/>
    </location>
</feature>
<dbReference type="Proteomes" id="UP000298468">
    <property type="component" value="Unassembled WGS sequence"/>
</dbReference>
<dbReference type="EMBL" id="SOHM01000031">
    <property type="protein sequence ID" value="TFD87097.1"/>
    <property type="molecule type" value="Genomic_DNA"/>
</dbReference>
<evidence type="ECO:0000256" key="5">
    <source>
        <dbReference type="ARBA" id="ARBA00023136"/>
    </source>
</evidence>
<evidence type="ECO:0000256" key="2">
    <source>
        <dbReference type="ARBA" id="ARBA00022475"/>
    </source>
</evidence>
<keyword evidence="3 6" id="KW-0812">Transmembrane</keyword>
<feature type="transmembrane region" description="Helical" evidence="6">
    <location>
        <begin position="427"/>
        <end position="449"/>
    </location>
</feature>
<feature type="transmembrane region" description="Helical" evidence="6">
    <location>
        <begin position="516"/>
        <end position="538"/>
    </location>
</feature>